<keyword evidence="1" id="KW-1133">Transmembrane helix</keyword>
<keyword evidence="1" id="KW-0472">Membrane</keyword>
<keyword evidence="1" id="KW-0812">Transmembrane</keyword>
<comment type="caution">
    <text evidence="3">The sequence shown here is derived from an EMBL/GenBank/DDBJ whole genome shotgun (WGS) entry which is preliminary data.</text>
</comment>
<dbReference type="OrthoDB" id="1274419at2"/>
<keyword evidence="2" id="KW-0732">Signal</keyword>
<dbReference type="EMBL" id="VFWZ01000008">
    <property type="protein sequence ID" value="TPN83062.1"/>
    <property type="molecule type" value="Genomic_DNA"/>
</dbReference>
<gene>
    <name evidence="3" type="ORF">FHK87_20695</name>
</gene>
<dbReference type="InterPro" id="IPR004891">
    <property type="entry name" value="Mercury-R_MerC"/>
</dbReference>
<feature type="signal peptide" evidence="2">
    <location>
        <begin position="1"/>
        <end position="22"/>
    </location>
</feature>
<evidence type="ECO:0000313" key="4">
    <source>
        <dbReference type="Proteomes" id="UP000315540"/>
    </source>
</evidence>
<reference evidence="3 4" key="1">
    <citation type="submission" date="2019-06" db="EMBL/GenBank/DDBJ databases">
        <authorList>
            <person name="Meng X."/>
        </authorList>
    </citation>
    <scope>NUCLEOTIDE SEQUENCE [LARGE SCALE GENOMIC DNA]</scope>
    <source>
        <strain evidence="3 4">M625</strain>
    </source>
</reference>
<evidence type="ECO:0000256" key="1">
    <source>
        <dbReference type="SAM" id="Phobius"/>
    </source>
</evidence>
<feature type="chain" id="PRO_5021347673" evidence="2">
    <location>
        <begin position="23"/>
        <end position="119"/>
    </location>
</feature>
<proteinExistence type="predicted"/>
<protein>
    <submittedName>
        <fullName evidence="3">MerC domain-containing protein</fullName>
    </submittedName>
</protein>
<sequence length="119" mass="13750">MIASSLCLLHCLITPFLFMAHAGTTMFQDTHSIWWKSLDIVFLGLSFIAISRSVKTTAKPKMKYAFWTSWVLLFIIVMNEKLSVFSLPEQTIYPVSLLLVALHFYNLKYCQCKEECCEN</sequence>
<evidence type="ECO:0000256" key="2">
    <source>
        <dbReference type="SAM" id="SignalP"/>
    </source>
</evidence>
<name>A0A504J3M5_9FLAO</name>
<dbReference type="GO" id="GO:0016020">
    <property type="term" value="C:membrane"/>
    <property type="evidence" value="ECO:0007669"/>
    <property type="project" value="InterPro"/>
</dbReference>
<dbReference type="GO" id="GO:0015097">
    <property type="term" value="F:mercury ion transmembrane transporter activity"/>
    <property type="evidence" value="ECO:0007669"/>
    <property type="project" value="InterPro"/>
</dbReference>
<keyword evidence="4" id="KW-1185">Reference proteome</keyword>
<dbReference type="AlphaFoldDB" id="A0A504J3M5"/>
<organism evidence="3 4">
    <name type="scientific">Aquimarina algicola</name>
    <dbReference type="NCBI Taxonomy" id="2589995"/>
    <lineage>
        <taxon>Bacteria</taxon>
        <taxon>Pseudomonadati</taxon>
        <taxon>Bacteroidota</taxon>
        <taxon>Flavobacteriia</taxon>
        <taxon>Flavobacteriales</taxon>
        <taxon>Flavobacteriaceae</taxon>
        <taxon>Aquimarina</taxon>
    </lineage>
</organism>
<evidence type="ECO:0000313" key="3">
    <source>
        <dbReference type="EMBL" id="TPN83062.1"/>
    </source>
</evidence>
<feature type="transmembrane region" description="Helical" evidence="1">
    <location>
        <begin position="62"/>
        <end position="79"/>
    </location>
</feature>
<feature type="transmembrane region" description="Helical" evidence="1">
    <location>
        <begin position="32"/>
        <end position="50"/>
    </location>
</feature>
<dbReference type="Pfam" id="PF03203">
    <property type="entry name" value="MerC"/>
    <property type="match status" value="1"/>
</dbReference>
<feature type="transmembrane region" description="Helical" evidence="1">
    <location>
        <begin position="91"/>
        <end position="107"/>
    </location>
</feature>
<accession>A0A504J3M5</accession>
<dbReference type="Proteomes" id="UP000315540">
    <property type="component" value="Unassembled WGS sequence"/>
</dbReference>